<evidence type="ECO:0000256" key="2">
    <source>
        <dbReference type="ARBA" id="ARBA00023125"/>
    </source>
</evidence>
<dbReference type="PROSITE" id="PS50110">
    <property type="entry name" value="RESPONSE_REGULATORY"/>
    <property type="match status" value="1"/>
</dbReference>
<name>A0ABS6W5Y4_9BIFI</name>
<feature type="domain" description="Response regulatory" evidence="6">
    <location>
        <begin position="2"/>
        <end position="121"/>
    </location>
</feature>
<protein>
    <submittedName>
        <fullName evidence="7">Response regulator transcription factor</fullName>
    </submittedName>
</protein>
<dbReference type="SMART" id="SM00421">
    <property type="entry name" value="HTH_LUXR"/>
    <property type="match status" value="1"/>
</dbReference>
<dbReference type="Pfam" id="PF00072">
    <property type="entry name" value="Response_reg"/>
    <property type="match status" value="1"/>
</dbReference>
<dbReference type="Pfam" id="PF00196">
    <property type="entry name" value="GerE"/>
    <property type="match status" value="1"/>
</dbReference>
<reference evidence="7 8" key="1">
    <citation type="submission" date="2021-05" db="EMBL/GenBank/DDBJ databases">
        <title>Phylogenetic classification of ten novel species belonging to the genus Bifidobacterium comprising B. colchicus sp. nov., B. abeli sp. nov., B. bicoloris sp. nov., B. guerezis sp. nov., B. rosaliae sp. nov., B. santillanensis sp. nov., B. argentati sp. nov., B. amazzoni sp. nov., B. pluviali sp. nov., and B. pinnaculum sp. nov.</title>
        <authorList>
            <person name="Lugli G.A."/>
            <person name="Ruiz Garcia L."/>
            <person name="Margolles A."/>
            <person name="Ventura M."/>
        </authorList>
    </citation>
    <scope>NUCLEOTIDE SEQUENCE [LARGE SCALE GENOMIC DNA]</scope>
    <source>
        <strain evidence="7 8">6T3</strain>
    </source>
</reference>
<comment type="caution">
    <text evidence="7">The sequence shown here is derived from an EMBL/GenBank/DDBJ whole genome shotgun (WGS) entry which is preliminary data.</text>
</comment>
<evidence type="ECO:0000256" key="3">
    <source>
        <dbReference type="ARBA" id="ARBA00023163"/>
    </source>
</evidence>
<evidence type="ECO:0000313" key="7">
    <source>
        <dbReference type="EMBL" id="MBW3081787.1"/>
    </source>
</evidence>
<dbReference type="PANTHER" id="PTHR43214">
    <property type="entry name" value="TWO-COMPONENT RESPONSE REGULATOR"/>
    <property type="match status" value="1"/>
</dbReference>
<feature type="modified residue" description="4-aspartylphosphate" evidence="4">
    <location>
        <position position="56"/>
    </location>
</feature>
<keyword evidence="8" id="KW-1185">Reference proteome</keyword>
<dbReference type="InterPro" id="IPR001789">
    <property type="entry name" value="Sig_transdc_resp-reg_receiver"/>
</dbReference>
<evidence type="ECO:0000256" key="1">
    <source>
        <dbReference type="ARBA" id="ARBA00023015"/>
    </source>
</evidence>
<dbReference type="SMART" id="SM00448">
    <property type="entry name" value="REC"/>
    <property type="match status" value="1"/>
</dbReference>
<dbReference type="RefSeq" id="WP_219079479.1">
    <property type="nucleotide sequence ID" value="NZ_JAHBBD010000001.1"/>
</dbReference>
<dbReference type="PANTHER" id="PTHR43214:SF41">
    <property type="entry name" value="NITRATE_NITRITE RESPONSE REGULATOR PROTEIN NARP"/>
    <property type="match status" value="1"/>
</dbReference>
<gene>
    <name evidence="7" type="ORF">KIH73_00050</name>
</gene>
<dbReference type="CDD" id="cd00156">
    <property type="entry name" value="REC"/>
    <property type="match status" value="1"/>
</dbReference>
<keyword evidence="2" id="KW-0238">DNA-binding</keyword>
<dbReference type="Proteomes" id="UP000812844">
    <property type="component" value="Unassembled WGS sequence"/>
</dbReference>
<dbReference type="InterPro" id="IPR039420">
    <property type="entry name" value="WalR-like"/>
</dbReference>
<organism evidence="7 8">
    <name type="scientific">Bifidobacterium phasiani</name>
    <dbReference type="NCBI Taxonomy" id="2834431"/>
    <lineage>
        <taxon>Bacteria</taxon>
        <taxon>Bacillati</taxon>
        <taxon>Actinomycetota</taxon>
        <taxon>Actinomycetes</taxon>
        <taxon>Bifidobacteriales</taxon>
        <taxon>Bifidobacteriaceae</taxon>
        <taxon>Bifidobacterium</taxon>
    </lineage>
</organism>
<proteinExistence type="predicted"/>
<dbReference type="InterPro" id="IPR000792">
    <property type="entry name" value="Tscrpt_reg_LuxR_C"/>
</dbReference>
<keyword evidence="3" id="KW-0804">Transcription</keyword>
<keyword evidence="4" id="KW-0597">Phosphoprotein</keyword>
<evidence type="ECO:0000256" key="4">
    <source>
        <dbReference type="PROSITE-ProRule" id="PRU00169"/>
    </source>
</evidence>
<evidence type="ECO:0000259" key="6">
    <source>
        <dbReference type="PROSITE" id="PS50110"/>
    </source>
</evidence>
<dbReference type="CDD" id="cd06170">
    <property type="entry name" value="LuxR_C_like"/>
    <property type="match status" value="1"/>
</dbReference>
<sequence>MRVGIVDNDPLTLLALRAMVGRLSDCVVVIWAVRDGDEAVERCVGIDDRPNVLLVDMSMDGVDGGTVCQRIRHLTHDIVIYGMTSHSPRQYTGIAQRFGAQALLDKADVGQLRRCLIACAEGTAYVQNGFDSSAQAHRRLSSARRPSEANVPLSPRETEILDWTIEGLTAREVARKMAISESTVKTHIRHAIAKLGVHSKLQLIRTWTQYRQMP</sequence>
<dbReference type="PROSITE" id="PS50043">
    <property type="entry name" value="HTH_LUXR_2"/>
    <property type="match status" value="1"/>
</dbReference>
<accession>A0ABS6W5Y4</accession>
<dbReference type="PROSITE" id="PS00622">
    <property type="entry name" value="HTH_LUXR_1"/>
    <property type="match status" value="1"/>
</dbReference>
<feature type="domain" description="HTH luxR-type" evidence="5">
    <location>
        <begin position="146"/>
        <end position="211"/>
    </location>
</feature>
<evidence type="ECO:0000313" key="8">
    <source>
        <dbReference type="Proteomes" id="UP000812844"/>
    </source>
</evidence>
<keyword evidence="1" id="KW-0805">Transcription regulation</keyword>
<evidence type="ECO:0000259" key="5">
    <source>
        <dbReference type="PROSITE" id="PS50043"/>
    </source>
</evidence>
<dbReference type="EMBL" id="JAHBBD010000001">
    <property type="protein sequence ID" value="MBW3081787.1"/>
    <property type="molecule type" value="Genomic_DNA"/>
</dbReference>